<keyword evidence="3 5" id="KW-0808">Transferase</keyword>
<proteinExistence type="inferred from homology"/>
<evidence type="ECO:0000259" key="4">
    <source>
        <dbReference type="SMART" id="SM00967"/>
    </source>
</evidence>
<sequence>MRKLARRHGRSGAGRLLVEGPDVVAEAREYLEQVLISERAGEAAERTATDLAAGGVDVRYVDAGVFESVADTVTPRGIVGMARLPEPDLPTVLEDARLALLCCGLADPGNLGTVLRTADAAGADAVIVGAGSVDPANPKAVRASAGSLFHLPVVDDVEPARALVAARRAGLRPVGADASASTPHTDADLAAPTLLVLGGEAAGLPAEVAHGCAELVRIPMLATPRPGYRGVAESLNLAATAAVLAFEAARQRAPRTASPGAPESV</sequence>
<dbReference type="Pfam" id="PF22435">
    <property type="entry name" value="MRM3-like_sub_bind"/>
    <property type="match status" value="1"/>
</dbReference>
<name>A0A411YK20_9ACTN</name>
<dbReference type="SMART" id="SM00967">
    <property type="entry name" value="SpoU_sub_bind"/>
    <property type="match status" value="1"/>
</dbReference>
<dbReference type="Gene3D" id="3.40.1280.10">
    <property type="match status" value="1"/>
</dbReference>
<evidence type="ECO:0000313" key="5">
    <source>
        <dbReference type="EMBL" id="QBI21558.1"/>
    </source>
</evidence>
<dbReference type="InterPro" id="IPR029064">
    <property type="entry name" value="Ribosomal_eL30-like_sf"/>
</dbReference>
<dbReference type="SUPFAM" id="SSF75217">
    <property type="entry name" value="alpha/beta knot"/>
    <property type="match status" value="1"/>
</dbReference>
<keyword evidence="2 5" id="KW-0489">Methyltransferase</keyword>
<dbReference type="InterPro" id="IPR053888">
    <property type="entry name" value="MRM3-like_sub_bind"/>
</dbReference>
<dbReference type="PANTHER" id="PTHR43191">
    <property type="entry name" value="RRNA METHYLTRANSFERASE 3"/>
    <property type="match status" value="1"/>
</dbReference>
<evidence type="ECO:0000313" key="6">
    <source>
        <dbReference type="Proteomes" id="UP000291469"/>
    </source>
</evidence>
<dbReference type="InterPro" id="IPR013123">
    <property type="entry name" value="SpoU_subst-bd"/>
</dbReference>
<dbReference type="AlphaFoldDB" id="A0A411YK20"/>
<dbReference type="CDD" id="cd18095">
    <property type="entry name" value="SpoU-like_rRNA-MTase"/>
    <property type="match status" value="1"/>
</dbReference>
<dbReference type="Proteomes" id="UP000291469">
    <property type="component" value="Chromosome"/>
</dbReference>
<protein>
    <submittedName>
        <fullName evidence="5">RNA methyltransferase</fullName>
    </submittedName>
</protein>
<dbReference type="PANTHER" id="PTHR43191:SF2">
    <property type="entry name" value="RRNA METHYLTRANSFERASE 3, MITOCHONDRIAL"/>
    <property type="match status" value="1"/>
</dbReference>
<dbReference type="Pfam" id="PF00588">
    <property type="entry name" value="SpoU_methylase"/>
    <property type="match status" value="1"/>
</dbReference>
<keyword evidence="6" id="KW-1185">Reference proteome</keyword>
<dbReference type="Gene3D" id="3.30.1330.30">
    <property type="match status" value="1"/>
</dbReference>
<dbReference type="GO" id="GO:0032259">
    <property type="term" value="P:methylation"/>
    <property type="evidence" value="ECO:0007669"/>
    <property type="project" value="UniProtKB-KW"/>
</dbReference>
<accession>A0A411YK20</accession>
<comment type="similarity">
    <text evidence="1">Belongs to the class IV-like SAM-binding methyltransferase superfamily. RNA methyltransferase TrmH family.</text>
</comment>
<organism evidence="5 6">
    <name type="scientific">Egibacter rhizosphaerae</name>
    <dbReference type="NCBI Taxonomy" id="1670831"/>
    <lineage>
        <taxon>Bacteria</taxon>
        <taxon>Bacillati</taxon>
        <taxon>Actinomycetota</taxon>
        <taxon>Nitriliruptoria</taxon>
        <taxon>Egibacterales</taxon>
        <taxon>Egibacteraceae</taxon>
        <taxon>Egibacter</taxon>
    </lineage>
</organism>
<feature type="domain" description="RNA 2-O ribose methyltransferase substrate binding" evidence="4">
    <location>
        <begin position="17"/>
        <end position="88"/>
    </location>
</feature>
<dbReference type="OrthoDB" id="9794400at2"/>
<dbReference type="EMBL" id="CP036402">
    <property type="protein sequence ID" value="QBI21558.1"/>
    <property type="molecule type" value="Genomic_DNA"/>
</dbReference>
<dbReference type="InterPro" id="IPR001537">
    <property type="entry name" value="SpoU_MeTrfase"/>
</dbReference>
<dbReference type="GO" id="GO:0003723">
    <property type="term" value="F:RNA binding"/>
    <property type="evidence" value="ECO:0007669"/>
    <property type="project" value="InterPro"/>
</dbReference>
<evidence type="ECO:0000256" key="2">
    <source>
        <dbReference type="ARBA" id="ARBA00022603"/>
    </source>
</evidence>
<dbReference type="GO" id="GO:0006396">
    <property type="term" value="P:RNA processing"/>
    <property type="evidence" value="ECO:0007669"/>
    <property type="project" value="InterPro"/>
</dbReference>
<dbReference type="InterPro" id="IPR029026">
    <property type="entry name" value="tRNA_m1G_MTases_N"/>
</dbReference>
<evidence type="ECO:0000256" key="3">
    <source>
        <dbReference type="ARBA" id="ARBA00022679"/>
    </source>
</evidence>
<dbReference type="GO" id="GO:0005737">
    <property type="term" value="C:cytoplasm"/>
    <property type="evidence" value="ECO:0007669"/>
    <property type="project" value="UniProtKB-ARBA"/>
</dbReference>
<dbReference type="KEGG" id="erz:ER308_19610"/>
<dbReference type="GO" id="GO:0008173">
    <property type="term" value="F:RNA methyltransferase activity"/>
    <property type="evidence" value="ECO:0007669"/>
    <property type="project" value="InterPro"/>
</dbReference>
<dbReference type="SUPFAM" id="SSF55315">
    <property type="entry name" value="L30e-like"/>
    <property type="match status" value="1"/>
</dbReference>
<dbReference type="InterPro" id="IPR051259">
    <property type="entry name" value="rRNA_Methyltransferase"/>
</dbReference>
<dbReference type="InterPro" id="IPR029028">
    <property type="entry name" value="Alpha/beta_knot_MTases"/>
</dbReference>
<reference evidence="5 6" key="1">
    <citation type="submission" date="2019-01" db="EMBL/GenBank/DDBJ databases">
        <title>Egibacter rhizosphaerae EGI 80759T.</title>
        <authorList>
            <person name="Chen D.-D."/>
            <person name="Tian Y."/>
            <person name="Jiao J.-Y."/>
            <person name="Zhang X.-T."/>
            <person name="Zhang Y.-G."/>
            <person name="Zhang Y."/>
            <person name="Xiao M."/>
            <person name="Shu W.-S."/>
            <person name="Li W.-J."/>
        </authorList>
    </citation>
    <scope>NUCLEOTIDE SEQUENCE [LARGE SCALE GENOMIC DNA]</scope>
    <source>
        <strain evidence="5 6">EGI 80759</strain>
    </source>
</reference>
<evidence type="ECO:0000256" key="1">
    <source>
        <dbReference type="ARBA" id="ARBA00007228"/>
    </source>
</evidence>
<gene>
    <name evidence="5" type="ORF">ER308_19610</name>
</gene>